<reference evidence="2 3" key="1">
    <citation type="submission" date="2020-06" db="EMBL/GenBank/DDBJ databases">
        <authorList>
            <person name="Jo H."/>
        </authorList>
    </citation>
    <scope>NUCLEOTIDE SEQUENCE [LARGE SCALE GENOMIC DNA]</scope>
    <source>
        <strain evidence="2 3">I46</strain>
    </source>
</reference>
<keyword evidence="2" id="KW-0378">Hydrolase</keyword>
<dbReference type="GO" id="GO:0004386">
    <property type="term" value="F:helicase activity"/>
    <property type="evidence" value="ECO:0007669"/>
    <property type="project" value="UniProtKB-KW"/>
</dbReference>
<dbReference type="EMBL" id="CP058316">
    <property type="protein sequence ID" value="QLD11014.1"/>
    <property type="molecule type" value="Genomic_DNA"/>
</dbReference>
<organism evidence="2 3">
    <name type="scientific">Microbacterium oleivorans</name>
    <dbReference type="NCBI Taxonomy" id="273677"/>
    <lineage>
        <taxon>Bacteria</taxon>
        <taxon>Bacillati</taxon>
        <taxon>Actinomycetota</taxon>
        <taxon>Actinomycetes</taxon>
        <taxon>Micrococcales</taxon>
        <taxon>Microbacteriaceae</taxon>
        <taxon>Microbacterium</taxon>
    </lineage>
</organism>
<gene>
    <name evidence="2" type="ORF">HW566_03960</name>
</gene>
<feature type="chain" id="PRO_5039477219" evidence="1">
    <location>
        <begin position="37"/>
        <end position="105"/>
    </location>
</feature>
<accession>A0A7D5IS46</accession>
<feature type="signal peptide" evidence="1">
    <location>
        <begin position="1"/>
        <end position="36"/>
    </location>
</feature>
<proteinExistence type="predicted"/>
<name>A0A7D5IS46_9MICO</name>
<evidence type="ECO:0000313" key="3">
    <source>
        <dbReference type="Proteomes" id="UP000509638"/>
    </source>
</evidence>
<dbReference type="Proteomes" id="UP000509638">
    <property type="component" value="Chromosome"/>
</dbReference>
<dbReference type="AlphaFoldDB" id="A0A7D5IS46"/>
<sequence>MAGGTAAIGILAVAATLAAGCAAVGAAAIRSAQVSAAADGAALAAADVAMGAAPGAPCEQAERVTAHAGVDLVACDIDGVVATVEAAAPVGVFRVHARARAGPPP</sequence>
<evidence type="ECO:0000313" key="2">
    <source>
        <dbReference type="EMBL" id="QLD11014.1"/>
    </source>
</evidence>
<keyword evidence="1" id="KW-0732">Signal</keyword>
<keyword evidence="2" id="KW-0547">Nucleotide-binding</keyword>
<keyword evidence="2" id="KW-0347">Helicase</keyword>
<protein>
    <submittedName>
        <fullName evidence="2">Helicase</fullName>
    </submittedName>
</protein>
<keyword evidence="2" id="KW-0067">ATP-binding</keyword>
<evidence type="ECO:0000256" key="1">
    <source>
        <dbReference type="SAM" id="SignalP"/>
    </source>
</evidence>